<dbReference type="InterPro" id="IPR024083">
    <property type="entry name" value="Fumarase/histidase_N"/>
</dbReference>
<dbReference type="GO" id="GO:0019619">
    <property type="term" value="P:3,4-dihydroxybenzoate catabolic process"/>
    <property type="evidence" value="ECO:0007669"/>
    <property type="project" value="InterPro"/>
</dbReference>
<dbReference type="InterPro" id="IPR008948">
    <property type="entry name" value="L-Aspartase-like"/>
</dbReference>
<dbReference type="SMART" id="SM00998">
    <property type="entry name" value="ADSL_C"/>
    <property type="match status" value="1"/>
</dbReference>
<dbReference type="AlphaFoldDB" id="A0A2S2BU38"/>
<dbReference type="GO" id="GO:0016829">
    <property type="term" value="F:lyase activity"/>
    <property type="evidence" value="ECO:0007669"/>
    <property type="project" value="UniProtKB-KW"/>
</dbReference>
<dbReference type="KEGG" id="roz:CBI38_11185"/>
<dbReference type="OrthoDB" id="9768878at2"/>
<dbReference type="Gene3D" id="1.10.275.10">
    <property type="entry name" value="Fumarase/aspartase (N-terminal domain)"/>
    <property type="match status" value="1"/>
</dbReference>
<dbReference type="EMBL" id="CP021354">
    <property type="protein sequence ID" value="AWK72058.1"/>
    <property type="molecule type" value="Genomic_DNA"/>
</dbReference>
<keyword evidence="1" id="KW-0456">Lyase</keyword>
<dbReference type="PANTHER" id="PTHR43172">
    <property type="entry name" value="ADENYLOSUCCINATE LYASE"/>
    <property type="match status" value="1"/>
</dbReference>
<dbReference type="InterPro" id="IPR022761">
    <property type="entry name" value="Fumarate_lyase_N"/>
</dbReference>
<evidence type="ECO:0000313" key="5">
    <source>
        <dbReference type="Proteomes" id="UP000245711"/>
    </source>
</evidence>
<keyword evidence="5" id="KW-1185">Reference proteome</keyword>
<protein>
    <submittedName>
        <fullName evidence="4">3-carboxy-cis,cis-muconate cycloisomerase</fullName>
    </submittedName>
</protein>
<sequence length="448" mass="46282">MNSPIRGALFDPTFGAGELSTLLSDQAWVTAMVEVEAALARAEGKCGVIPTTSADTISSLFGQLVAAGTIDVGDLGEAAAAGGNPVIPLVKLLRTELAAADPAVPGGHVHKGATSQDILDTALVLLARRAGAHVLALLDEALVCAEALARAQRTTPIAGRTLGQQALPTTFGVLAAGWMTALHRASRNLDDALTDLPVQLGGAAGTSAALYPHGLEVADALADELGLPRQDVPWHTDRTRIAILASALGTAAGAVSKIATDIVFLSATEIGEVSEGTPGGSSAMPHKRNPVAAIAARAGARRVPGLVATVLASMDHEQQRAAGAWHAEWETLTDLLRLTGGAVARIADCLGDLEVHPDAMARNLDLTGGLLLAERVTGALSTRTHNARDLLTAACRTGRPLDEDPALLEHLEAHEIRALLDPAGYLGHAYDIVDRALDTVTRGREGTR</sequence>
<accession>A0A2S2BU38</accession>
<evidence type="ECO:0000256" key="1">
    <source>
        <dbReference type="ARBA" id="ARBA00023239"/>
    </source>
</evidence>
<dbReference type="CDD" id="cd01597">
    <property type="entry name" value="pCLME"/>
    <property type="match status" value="1"/>
</dbReference>
<dbReference type="Gene3D" id="1.10.40.30">
    <property type="entry name" value="Fumarase/aspartase (C-terminal domain)"/>
    <property type="match status" value="1"/>
</dbReference>
<name>A0A2S2BU38_9NOCA</name>
<dbReference type="InterPro" id="IPR019468">
    <property type="entry name" value="AdenyloSucc_lyase_C"/>
</dbReference>
<dbReference type="PROSITE" id="PS00163">
    <property type="entry name" value="FUMARATE_LYASES"/>
    <property type="match status" value="1"/>
</dbReference>
<dbReference type="PRINTS" id="PR00149">
    <property type="entry name" value="FUMRATELYASE"/>
</dbReference>
<dbReference type="InterPro" id="IPR012789">
    <property type="entry name" value="Protocat_PcaB-like"/>
</dbReference>
<keyword evidence="4" id="KW-0413">Isomerase</keyword>
<organism evidence="4 5">
    <name type="scientific">Rhodococcus oxybenzonivorans</name>
    <dbReference type="NCBI Taxonomy" id="1990687"/>
    <lineage>
        <taxon>Bacteria</taxon>
        <taxon>Bacillati</taxon>
        <taxon>Actinomycetota</taxon>
        <taxon>Actinomycetes</taxon>
        <taxon>Mycobacteriales</taxon>
        <taxon>Nocardiaceae</taxon>
        <taxon>Rhodococcus</taxon>
    </lineage>
</organism>
<evidence type="ECO:0000313" key="4">
    <source>
        <dbReference type="EMBL" id="AWK72058.1"/>
    </source>
</evidence>
<dbReference type="Gene3D" id="1.20.200.10">
    <property type="entry name" value="Fumarase/aspartase (Central domain)"/>
    <property type="match status" value="1"/>
</dbReference>
<dbReference type="GO" id="GO:0016853">
    <property type="term" value="F:isomerase activity"/>
    <property type="evidence" value="ECO:0007669"/>
    <property type="project" value="UniProtKB-KW"/>
</dbReference>
<dbReference type="RefSeq" id="WP_109328882.1">
    <property type="nucleotide sequence ID" value="NZ_CP021354.1"/>
</dbReference>
<dbReference type="Pfam" id="PF00206">
    <property type="entry name" value="Lyase_1"/>
    <property type="match status" value="1"/>
</dbReference>
<gene>
    <name evidence="4" type="ORF">CBI38_11185</name>
</gene>
<evidence type="ECO:0000256" key="2">
    <source>
        <dbReference type="ARBA" id="ARBA00034772"/>
    </source>
</evidence>
<dbReference type="InterPro" id="IPR020557">
    <property type="entry name" value="Fumarate_lyase_CS"/>
</dbReference>
<feature type="domain" description="Adenylosuccinate lyase C-terminal" evidence="3">
    <location>
        <begin position="368"/>
        <end position="437"/>
    </location>
</feature>
<evidence type="ECO:0000259" key="3">
    <source>
        <dbReference type="SMART" id="SM00998"/>
    </source>
</evidence>
<comment type="similarity">
    <text evidence="2">Belongs to the class-II fumarase/aspartase family.</text>
</comment>
<dbReference type="InterPro" id="IPR000362">
    <property type="entry name" value="Fumarate_lyase_fam"/>
</dbReference>
<dbReference type="SUPFAM" id="SSF48557">
    <property type="entry name" value="L-aspartase-like"/>
    <property type="match status" value="1"/>
</dbReference>
<reference evidence="4 5" key="1">
    <citation type="submission" date="2017-05" db="EMBL/GenBank/DDBJ databases">
        <title>Isolation of Rhodococcus sp. S2-17 biodegrading of BP-3.</title>
        <authorList>
            <person name="Lee Y."/>
            <person name="Kim K.H."/>
            <person name="Chun B.H."/>
            <person name="Jung H.S."/>
            <person name="Jeon C.O."/>
        </authorList>
    </citation>
    <scope>NUCLEOTIDE SEQUENCE [LARGE SCALE GENOMIC DNA]</scope>
    <source>
        <strain evidence="4 5">S2-17</strain>
    </source>
</reference>
<dbReference type="Proteomes" id="UP000245711">
    <property type="component" value="Chromosome"/>
</dbReference>
<proteinExistence type="inferred from homology"/>
<dbReference type="NCBIfam" id="TIGR02426">
    <property type="entry name" value="protocat_pcaB"/>
    <property type="match status" value="1"/>
</dbReference>
<dbReference type="PANTHER" id="PTHR43172:SF2">
    <property type="entry name" value="ADENYLOSUCCINATE LYASE C-TERMINAL DOMAIN-CONTAINING PROTEIN"/>
    <property type="match status" value="1"/>
</dbReference>